<organism evidence="2 3">
    <name type="scientific">Thermococcus cleftensis (strain DSM 27260 / KACC 17922 / CL1)</name>
    <dbReference type="NCBI Taxonomy" id="163003"/>
    <lineage>
        <taxon>Archaea</taxon>
        <taxon>Methanobacteriati</taxon>
        <taxon>Methanobacteriota</taxon>
        <taxon>Thermococci</taxon>
        <taxon>Thermococcales</taxon>
        <taxon>Thermococcaceae</taxon>
        <taxon>Thermococcus</taxon>
    </lineage>
</organism>
<dbReference type="AlphaFoldDB" id="I3ZWH1"/>
<dbReference type="STRING" id="163003.CL1_1860"/>
<accession>I3ZWH1</accession>
<feature type="transmembrane region" description="Helical" evidence="1">
    <location>
        <begin position="90"/>
        <end position="107"/>
    </location>
</feature>
<protein>
    <submittedName>
        <fullName evidence="2">Uncharacterized protein</fullName>
    </submittedName>
</protein>
<keyword evidence="1" id="KW-1133">Transmembrane helix</keyword>
<evidence type="ECO:0000256" key="1">
    <source>
        <dbReference type="SAM" id="Phobius"/>
    </source>
</evidence>
<reference evidence="2 3" key="1">
    <citation type="journal article" date="2012" name="J. Bacteriol.">
        <title>Complete Genome Sequence of the Hyperthermophilic Archaeon Thermococcus sp. Strain CL1, Isolated from a Paralvinella sp. Polychaete Worm Collected from a Hydrothermal Vent.</title>
        <authorList>
            <person name="Jung J.H."/>
            <person name="Holden J.F."/>
            <person name="Seo D.H."/>
            <person name="Park K.H."/>
            <person name="Shin H."/>
            <person name="Ryu S."/>
            <person name="Lee J.H."/>
            <person name="Park C.S."/>
        </authorList>
    </citation>
    <scope>NUCLEOTIDE SEQUENCE [LARGE SCALE GENOMIC DNA]</scope>
    <source>
        <strain evidence="3">DSM 27260 / KACC 17922 / CL1</strain>
    </source>
</reference>
<sequence length="141" mass="15553">MQTFKRKIIELLILTIFFSGLITLVYSQEPKQCPSNGTWIDPHGFTTTCNVPDCYEAMGRISKWISLTLMVLIAYLAGLGARSGLNANKALFRIGIYLTFISVVFASELSKVPEGSCLTLKPVAYAMAMTGSFLVVWFRGA</sequence>
<name>I3ZWH1_THECF</name>
<keyword evidence="3" id="KW-1185">Reference proteome</keyword>
<dbReference type="KEGG" id="thm:CL1_1860"/>
<dbReference type="Proteomes" id="UP000006064">
    <property type="component" value="Chromosome"/>
</dbReference>
<proteinExistence type="predicted"/>
<keyword evidence="1" id="KW-0472">Membrane</keyword>
<evidence type="ECO:0000313" key="2">
    <source>
        <dbReference type="EMBL" id="AFL96055.1"/>
    </source>
</evidence>
<feature type="transmembrane region" description="Helical" evidence="1">
    <location>
        <begin position="61"/>
        <end position="78"/>
    </location>
</feature>
<evidence type="ECO:0000313" key="3">
    <source>
        <dbReference type="Proteomes" id="UP000006064"/>
    </source>
</evidence>
<dbReference type="EMBL" id="CP003651">
    <property type="protein sequence ID" value="AFL96055.1"/>
    <property type="molecule type" value="Genomic_DNA"/>
</dbReference>
<dbReference type="HOGENOM" id="CLU_1821109_0_0_2"/>
<keyword evidence="1" id="KW-0812">Transmembrane</keyword>
<gene>
    <name evidence="2" type="ORF">CL1_1860</name>
</gene>
<feature type="transmembrane region" description="Helical" evidence="1">
    <location>
        <begin position="119"/>
        <end position="138"/>
    </location>
</feature>